<dbReference type="PANTHER" id="PTHR24171:SF11">
    <property type="entry name" value="26S PROTEASOME NON-ATPASE REGULATORY SUBUNIT 10"/>
    <property type="match status" value="1"/>
</dbReference>
<evidence type="ECO:0000313" key="5">
    <source>
        <dbReference type="Proteomes" id="UP000541154"/>
    </source>
</evidence>
<dbReference type="PROSITE" id="PS50088">
    <property type="entry name" value="ANK_REPEAT"/>
    <property type="match status" value="1"/>
</dbReference>
<dbReference type="GO" id="GO:0085020">
    <property type="term" value="P:protein K6-linked ubiquitination"/>
    <property type="evidence" value="ECO:0007669"/>
    <property type="project" value="TreeGrafter"/>
</dbReference>
<organism evidence="4 5">
    <name type="scientific">Petromyces alliaceus</name>
    <name type="common">Aspergillus alliaceus</name>
    <dbReference type="NCBI Taxonomy" id="209559"/>
    <lineage>
        <taxon>Eukaryota</taxon>
        <taxon>Fungi</taxon>
        <taxon>Dikarya</taxon>
        <taxon>Ascomycota</taxon>
        <taxon>Pezizomycotina</taxon>
        <taxon>Eurotiomycetes</taxon>
        <taxon>Eurotiomycetidae</taxon>
        <taxon>Eurotiales</taxon>
        <taxon>Aspergillaceae</taxon>
        <taxon>Aspergillus</taxon>
        <taxon>Aspergillus subgen. Circumdati</taxon>
    </lineage>
</organism>
<evidence type="ECO:0000256" key="3">
    <source>
        <dbReference type="PROSITE-ProRule" id="PRU00023"/>
    </source>
</evidence>
<dbReference type="InterPro" id="IPR002110">
    <property type="entry name" value="Ankyrin_rpt"/>
</dbReference>
<keyword evidence="5" id="KW-1185">Reference proteome</keyword>
<feature type="repeat" description="ANK" evidence="3">
    <location>
        <begin position="78"/>
        <end position="107"/>
    </location>
</feature>
<dbReference type="Pfam" id="PF12796">
    <property type="entry name" value="Ank_2"/>
    <property type="match status" value="1"/>
</dbReference>
<keyword evidence="2 3" id="KW-0040">ANK repeat</keyword>
<accession>A0A8H6E815</accession>
<reference evidence="4 5" key="1">
    <citation type="submission" date="2019-04" db="EMBL/GenBank/DDBJ databases">
        <title>Aspergillus burnettii sp. nov., novel species from soil in southeast Queensland.</title>
        <authorList>
            <person name="Gilchrist C.L.M."/>
            <person name="Pitt J.I."/>
            <person name="Lange L."/>
            <person name="Lacey H.J."/>
            <person name="Vuong D."/>
            <person name="Midgley D.J."/>
            <person name="Greenfield P."/>
            <person name="Bradbury M."/>
            <person name="Lacey E."/>
            <person name="Busk P.K."/>
            <person name="Pilgaard B."/>
            <person name="Chooi Y.H."/>
            <person name="Piggott A.M."/>
        </authorList>
    </citation>
    <scope>NUCLEOTIDE SEQUENCE [LARGE SCALE GENOMIC DNA]</scope>
    <source>
        <strain evidence="4 5">FRR 5400</strain>
    </source>
</reference>
<dbReference type="PANTHER" id="PTHR24171">
    <property type="entry name" value="ANKYRIN REPEAT DOMAIN-CONTAINING PROTEIN 39-RELATED"/>
    <property type="match status" value="1"/>
</dbReference>
<evidence type="ECO:0000256" key="2">
    <source>
        <dbReference type="ARBA" id="ARBA00023043"/>
    </source>
</evidence>
<dbReference type="EMBL" id="SPNV01000062">
    <property type="protein sequence ID" value="KAF5862922.1"/>
    <property type="molecule type" value="Genomic_DNA"/>
</dbReference>
<dbReference type="AlphaFoldDB" id="A0A8H6E815"/>
<dbReference type="Gene3D" id="1.25.40.20">
    <property type="entry name" value="Ankyrin repeat-containing domain"/>
    <property type="match status" value="1"/>
</dbReference>
<dbReference type="GO" id="GO:0004842">
    <property type="term" value="F:ubiquitin-protein transferase activity"/>
    <property type="evidence" value="ECO:0007669"/>
    <property type="project" value="TreeGrafter"/>
</dbReference>
<keyword evidence="1" id="KW-0677">Repeat</keyword>
<protein>
    <submittedName>
        <fullName evidence="4">Uncharacterized protein</fullName>
    </submittedName>
</protein>
<dbReference type="Proteomes" id="UP000541154">
    <property type="component" value="Unassembled WGS sequence"/>
</dbReference>
<evidence type="ECO:0000256" key="1">
    <source>
        <dbReference type="ARBA" id="ARBA00022737"/>
    </source>
</evidence>
<proteinExistence type="predicted"/>
<gene>
    <name evidence="4" type="ORF">ETB97_010963</name>
</gene>
<comment type="caution">
    <text evidence="4">The sequence shown here is derived from an EMBL/GenBank/DDBJ whole genome shotgun (WGS) entry which is preliminary data.</text>
</comment>
<sequence>MATPIYYASLAGLHYTVELPLGKGADVNTEGGELGNALQAGPMGMLSRLLLLEGHNKTVQLLLEKGADINAEGWFYGNALQAASSRGHNEFEQLLLDKGANVNTQGGEQV</sequence>
<dbReference type="InterPro" id="IPR036770">
    <property type="entry name" value="Ankyrin_rpt-contain_sf"/>
</dbReference>
<dbReference type="SUPFAM" id="SSF48403">
    <property type="entry name" value="Ankyrin repeat"/>
    <property type="match status" value="1"/>
</dbReference>
<evidence type="ECO:0000313" key="4">
    <source>
        <dbReference type="EMBL" id="KAF5862922.1"/>
    </source>
</evidence>
<name>A0A8H6E815_PETAA</name>
<dbReference type="PRINTS" id="PR01415">
    <property type="entry name" value="ANKYRIN"/>
</dbReference>